<evidence type="ECO:0000256" key="8">
    <source>
        <dbReference type="ARBA" id="ARBA00023098"/>
    </source>
</evidence>
<dbReference type="SUPFAM" id="SSF54211">
    <property type="entry name" value="Ribosomal protein S5 domain 2-like"/>
    <property type="match status" value="1"/>
</dbReference>
<dbReference type="GO" id="GO:0005829">
    <property type="term" value="C:cytosol"/>
    <property type="evidence" value="ECO:0007669"/>
    <property type="project" value="TreeGrafter"/>
</dbReference>
<dbReference type="InterPro" id="IPR020568">
    <property type="entry name" value="Ribosomal_Su5_D2-typ_SF"/>
</dbReference>
<dbReference type="InterPro" id="IPR006205">
    <property type="entry name" value="Mev_gal_kin"/>
</dbReference>
<dbReference type="AlphaFoldDB" id="A0A059EWR6"/>
<evidence type="ECO:0000313" key="12">
    <source>
        <dbReference type="Proteomes" id="UP000030655"/>
    </source>
</evidence>
<dbReference type="Gene3D" id="3.30.230.10">
    <property type="match status" value="1"/>
</dbReference>
<keyword evidence="8" id="KW-0443">Lipid metabolism</keyword>
<evidence type="ECO:0000256" key="1">
    <source>
        <dbReference type="ARBA" id="ARBA00022490"/>
    </source>
</evidence>
<feature type="domain" description="GHMP kinase N-terminal" evidence="10">
    <location>
        <begin position="76"/>
        <end position="152"/>
    </location>
</feature>
<dbReference type="EMBL" id="KK365334">
    <property type="protein sequence ID" value="KCZ79184.1"/>
    <property type="molecule type" value="Genomic_DNA"/>
</dbReference>
<keyword evidence="5" id="KW-0418">Kinase</keyword>
<evidence type="ECO:0000256" key="2">
    <source>
        <dbReference type="ARBA" id="ARBA00022516"/>
    </source>
</evidence>
<dbReference type="OrthoDB" id="1652964at2759"/>
<keyword evidence="3" id="KW-0808">Transferase</keyword>
<keyword evidence="12" id="KW-1185">Reference proteome</keyword>
<dbReference type="Proteomes" id="UP000030655">
    <property type="component" value="Unassembled WGS sequence"/>
</dbReference>
<dbReference type="GO" id="GO:0019287">
    <property type="term" value="P:isopentenyl diphosphate biosynthetic process, mevalonate pathway"/>
    <property type="evidence" value="ECO:0007669"/>
    <property type="project" value="UniProtKB-UniPathway"/>
</dbReference>
<evidence type="ECO:0000256" key="7">
    <source>
        <dbReference type="ARBA" id="ARBA00022842"/>
    </source>
</evidence>
<evidence type="ECO:0000256" key="9">
    <source>
        <dbReference type="ARBA" id="ARBA00029438"/>
    </source>
</evidence>
<keyword evidence="1" id="KW-0963">Cytoplasm</keyword>
<keyword evidence="4" id="KW-0547">Nucleotide-binding</keyword>
<accession>A0A059EWR6</accession>
<keyword evidence="6" id="KW-0067">ATP-binding</keyword>
<dbReference type="PANTHER" id="PTHR43290:SF2">
    <property type="entry name" value="MEVALONATE KINASE"/>
    <property type="match status" value="1"/>
</dbReference>
<organism evidence="11 12">
    <name type="scientific">Anncaliia algerae PRA339</name>
    <dbReference type="NCBI Taxonomy" id="1288291"/>
    <lineage>
        <taxon>Eukaryota</taxon>
        <taxon>Fungi</taxon>
        <taxon>Fungi incertae sedis</taxon>
        <taxon>Microsporidia</taxon>
        <taxon>Tubulinosematoidea</taxon>
        <taxon>Tubulinosematidae</taxon>
        <taxon>Anncaliia</taxon>
    </lineage>
</organism>
<reference evidence="11 12" key="2">
    <citation type="submission" date="2014-03" db="EMBL/GenBank/DDBJ databases">
        <title>The Genome Sequence of Anncaliia algerae insect isolate PRA339.</title>
        <authorList>
            <consortium name="The Broad Institute Genome Sequencing Platform"/>
            <consortium name="The Broad Institute Genome Sequencing Center for Infectious Disease"/>
            <person name="Cuomo C."/>
            <person name="Becnel J."/>
            <person name="Sanscrainte N."/>
            <person name="Walker B."/>
            <person name="Young S.K."/>
            <person name="Zeng Q."/>
            <person name="Gargeya S."/>
            <person name="Fitzgerald M."/>
            <person name="Haas B."/>
            <person name="Abouelleil A."/>
            <person name="Alvarado L."/>
            <person name="Arachchi H.M."/>
            <person name="Berlin A.M."/>
            <person name="Chapman S.B."/>
            <person name="Dewar J."/>
            <person name="Goldberg J."/>
            <person name="Griggs A."/>
            <person name="Gujja S."/>
            <person name="Hansen M."/>
            <person name="Howarth C."/>
            <person name="Imamovic A."/>
            <person name="Larimer J."/>
            <person name="McCowan C."/>
            <person name="Murphy C."/>
            <person name="Neiman D."/>
            <person name="Pearson M."/>
            <person name="Priest M."/>
            <person name="Roberts A."/>
            <person name="Saif S."/>
            <person name="Shea T."/>
            <person name="Sisk P."/>
            <person name="Sykes S."/>
            <person name="Wortman J."/>
            <person name="Nusbaum C."/>
            <person name="Birren B."/>
        </authorList>
    </citation>
    <scope>NUCLEOTIDE SEQUENCE [LARGE SCALE GENOMIC DNA]</scope>
    <source>
        <strain evidence="11 12">PRA339</strain>
    </source>
</reference>
<dbReference type="InterPro" id="IPR036554">
    <property type="entry name" value="GHMP_kinase_C_sf"/>
</dbReference>
<dbReference type="InterPro" id="IPR006204">
    <property type="entry name" value="GHMP_kinase_N_dom"/>
</dbReference>
<protein>
    <recommendedName>
        <fullName evidence="10">GHMP kinase N-terminal domain-containing protein</fullName>
    </recommendedName>
</protein>
<evidence type="ECO:0000256" key="6">
    <source>
        <dbReference type="ARBA" id="ARBA00022840"/>
    </source>
</evidence>
<evidence type="ECO:0000256" key="3">
    <source>
        <dbReference type="ARBA" id="ARBA00022679"/>
    </source>
</evidence>
<proteinExistence type="predicted"/>
<evidence type="ECO:0000256" key="4">
    <source>
        <dbReference type="ARBA" id="ARBA00022741"/>
    </source>
</evidence>
<dbReference type="UniPathway" id="UPA00057">
    <property type="reaction ID" value="UER00098"/>
</dbReference>
<keyword evidence="7" id="KW-0460">Magnesium</keyword>
<dbReference type="GO" id="GO:0004496">
    <property type="term" value="F:mevalonate kinase activity"/>
    <property type="evidence" value="ECO:0007669"/>
    <property type="project" value="InterPro"/>
</dbReference>
<dbReference type="VEuPathDB" id="MicrosporidiaDB:H312_03433"/>
<dbReference type="PRINTS" id="PR00959">
    <property type="entry name" value="MEVGALKINASE"/>
</dbReference>
<sequence length="292" mass="32934">MTFPFNNKNKYIATSPAKIILFGEHSVLYGSKCISIAIKKHGKVNSIPGKGKIICKDSTGKMAVLNEVLDFKFVNSDVIIELEMPMGSGLGTSAITCLLISAMISVNDNDPPYQKEKVHEGLSVLTRRAINLEHVFHGKSSGTDVITSLFGGLICYQDKLVRRMDDSHITKYKIIVWNSGIQKKTSDSCKLKTNTHKKLYDIAEEAYEILSDSFTLKEFYDLVRRSQDCLEELVKVPEEMKTEIRRLRRFNIESKISGSGNGGHLVTLINKDENVNGWEEVEIDYEGFHFMK</sequence>
<gene>
    <name evidence="11" type="ORF">H312_03433</name>
</gene>
<dbReference type="Pfam" id="PF00288">
    <property type="entry name" value="GHMP_kinases_N"/>
    <property type="match status" value="1"/>
</dbReference>
<comment type="pathway">
    <text evidence="9">Isoprenoid biosynthesis; isopentenyl diphosphate biosynthesis via mevalonate pathway; isopentenyl diphosphate from (R)-mevalonate: step 1/3.</text>
</comment>
<reference evidence="12" key="1">
    <citation type="submission" date="2013-02" db="EMBL/GenBank/DDBJ databases">
        <authorList>
            <consortium name="The Broad Institute Genome Sequencing Platform"/>
            <person name="Cuomo C."/>
            <person name="Becnel J."/>
            <person name="Sanscrainte N."/>
            <person name="Walker B."/>
            <person name="Young S.K."/>
            <person name="Zeng Q."/>
            <person name="Gargeya S."/>
            <person name="Fitzgerald M."/>
            <person name="Haas B."/>
            <person name="Abouelleil A."/>
            <person name="Alvarado L."/>
            <person name="Arachchi H.M."/>
            <person name="Berlin A.M."/>
            <person name="Chapman S.B."/>
            <person name="Dewar J."/>
            <person name="Goldberg J."/>
            <person name="Griggs A."/>
            <person name="Gujja S."/>
            <person name="Hansen M."/>
            <person name="Howarth C."/>
            <person name="Imamovic A."/>
            <person name="Larimer J."/>
            <person name="McCowan C."/>
            <person name="Murphy C."/>
            <person name="Neiman D."/>
            <person name="Pearson M."/>
            <person name="Priest M."/>
            <person name="Roberts A."/>
            <person name="Saif S."/>
            <person name="Shea T."/>
            <person name="Sisk P."/>
            <person name="Sykes S."/>
            <person name="Wortman J."/>
            <person name="Nusbaum C."/>
            <person name="Birren B."/>
        </authorList>
    </citation>
    <scope>NUCLEOTIDE SEQUENCE [LARGE SCALE GENOMIC DNA]</scope>
    <source>
        <strain evidence="12">PRA339</strain>
    </source>
</reference>
<evidence type="ECO:0000259" key="10">
    <source>
        <dbReference type="Pfam" id="PF00288"/>
    </source>
</evidence>
<dbReference type="SUPFAM" id="SSF55060">
    <property type="entry name" value="GHMP Kinase, C-terminal domain"/>
    <property type="match status" value="1"/>
</dbReference>
<name>A0A059EWR6_9MICR</name>
<dbReference type="InterPro" id="IPR014721">
    <property type="entry name" value="Ribsml_uS5_D2-typ_fold_subgr"/>
</dbReference>
<dbReference type="GO" id="GO:0005524">
    <property type="term" value="F:ATP binding"/>
    <property type="evidence" value="ECO:0007669"/>
    <property type="project" value="UniProtKB-KW"/>
</dbReference>
<evidence type="ECO:0000256" key="5">
    <source>
        <dbReference type="ARBA" id="ARBA00022777"/>
    </source>
</evidence>
<keyword evidence="2" id="KW-0444">Lipid biosynthesis</keyword>
<dbReference type="PANTHER" id="PTHR43290">
    <property type="entry name" value="MEVALONATE KINASE"/>
    <property type="match status" value="1"/>
</dbReference>
<evidence type="ECO:0000313" key="11">
    <source>
        <dbReference type="EMBL" id="KCZ79184.1"/>
    </source>
</evidence>
<dbReference type="Gene3D" id="3.30.70.890">
    <property type="entry name" value="GHMP kinase, C-terminal domain"/>
    <property type="match status" value="1"/>
</dbReference>
<dbReference type="STRING" id="1288291.A0A059EWR6"/>
<dbReference type="HOGENOM" id="CLU_017814_0_0_1"/>